<dbReference type="Proteomes" id="UP000887574">
    <property type="component" value="Unplaced"/>
</dbReference>
<dbReference type="AlphaFoldDB" id="A0A915DY33"/>
<accession>A0A915DY33</accession>
<sequence length="98" mass="10944">MGFQLTTRQADILLNLLGPDLQPSTLRSNPLSAKDKLLCALRFYASKSFKYTTAQGPCRESVRCAIRQVTSLINIKLQDCIKWPDNQDACCGIASNFF</sequence>
<evidence type="ECO:0000313" key="1">
    <source>
        <dbReference type="Proteomes" id="UP000887574"/>
    </source>
</evidence>
<evidence type="ECO:0000313" key="2">
    <source>
        <dbReference type="WBParaSite" id="jg24901"/>
    </source>
</evidence>
<name>A0A915DY33_9BILA</name>
<dbReference type="WBParaSite" id="jg24901">
    <property type="protein sequence ID" value="jg24901"/>
    <property type="gene ID" value="jg24901"/>
</dbReference>
<proteinExistence type="predicted"/>
<keyword evidence="1" id="KW-1185">Reference proteome</keyword>
<organism evidence="1 2">
    <name type="scientific">Ditylenchus dipsaci</name>
    <dbReference type="NCBI Taxonomy" id="166011"/>
    <lineage>
        <taxon>Eukaryota</taxon>
        <taxon>Metazoa</taxon>
        <taxon>Ecdysozoa</taxon>
        <taxon>Nematoda</taxon>
        <taxon>Chromadorea</taxon>
        <taxon>Rhabditida</taxon>
        <taxon>Tylenchina</taxon>
        <taxon>Tylenchomorpha</taxon>
        <taxon>Sphaerularioidea</taxon>
        <taxon>Anguinidae</taxon>
        <taxon>Anguininae</taxon>
        <taxon>Ditylenchus</taxon>
    </lineage>
</organism>
<protein>
    <submittedName>
        <fullName evidence="2">Uncharacterized protein</fullName>
    </submittedName>
</protein>
<reference evidence="2" key="1">
    <citation type="submission" date="2022-11" db="UniProtKB">
        <authorList>
            <consortium name="WormBaseParasite"/>
        </authorList>
    </citation>
    <scope>IDENTIFICATION</scope>
</reference>